<keyword evidence="1" id="KW-1133">Transmembrane helix</keyword>
<dbReference type="RefSeq" id="WP_379980643.1">
    <property type="nucleotide sequence ID" value="NZ_JBHUMO010000035.1"/>
</dbReference>
<proteinExistence type="predicted"/>
<evidence type="ECO:0000313" key="3">
    <source>
        <dbReference type="Proteomes" id="UP001597427"/>
    </source>
</evidence>
<comment type="caution">
    <text evidence="2">The sequence shown here is derived from an EMBL/GenBank/DDBJ whole genome shotgun (WGS) entry which is preliminary data.</text>
</comment>
<keyword evidence="1" id="KW-0812">Transmembrane</keyword>
<organism evidence="2 3">
    <name type="scientific">Enterococcus camelliae</name>
    <dbReference type="NCBI Taxonomy" id="453959"/>
    <lineage>
        <taxon>Bacteria</taxon>
        <taxon>Bacillati</taxon>
        <taxon>Bacillota</taxon>
        <taxon>Bacilli</taxon>
        <taxon>Lactobacillales</taxon>
        <taxon>Enterococcaceae</taxon>
        <taxon>Enterococcus</taxon>
    </lineage>
</organism>
<accession>A0ABW5THP5</accession>
<gene>
    <name evidence="2" type="ORF">ACFSR0_05320</name>
</gene>
<sequence length="87" mass="10098">MTIIAFQKILIVGLGCTIFLLFFALLLKMTNGLFWARFPSEFLTDKNDPRFESERNIGKKIAHFLFNFVSPLFIALLILLVLTYIIR</sequence>
<feature type="transmembrane region" description="Helical" evidence="1">
    <location>
        <begin position="6"/>
        <end position="27"/>
    </location>
</feature>
<reference evidence="3" key="1">
    <citation type="journal article" date="2019" name="Int. J. Syst. Evol. Microbiol.">
        <title>The Global Catalogue of Microorganisms (GCM) 10K type strain sequencing project: providing services to taxonomists for standard genome sequencing and annotation.</title>
        <authorList>
            <consortium name="The Broad Institute Genomics Platform"/>
            <consortium name="The Broad Institute Genome Sequencing Center for Infectious Disease"/>
            <person name="Wu L."/>
            <person name="Ma J."/>
        </authorList>
    </citation>
    <scope>NUCLEOTIDE SEQUENCE [LARGE SCALE GENOMIC DNA]</scope>
    <source>
        <strain evidence="3">TISTR 932</strain>
    </source>
</reference>
<evidence type="ECO:0000256" key="1">
    <source>
        <dbReference type="SAM" id="Phobius"/>
    </source>
</evidence>
<dbReference type="Proteomes" id="UP001597427">
    <property type="component" value="Unassembled WGS sequence"/>
</dbReference>
<keyword evidence="3" id="KW-1185">Reference proteome</keyword>
<name>A0ABW5THP5_9ENTE</name>
<protein>
    <recommendedName>
        <fullName evidence="4">DUF3899 domain-containing protein</fullName>
    </recommendedName>
</protein>
<evidence type="ECO:0000313" key="2">
    <source>
        <dbReference type="EMBL" id="MFD2728846.1"/>
    </source>
</evidence>
<evidence type="ECO:0008006" key="4">
    <source>
        <dbReference type="Google" id="ProtNLM"/>
    </source>
</evidence>
<feature type="transmembrane region" description="Helical" evidence="1">
    <location>
        <begin position="64"/>
        <end position="86"/>
    </location>
</feature>
<keyword evidence="1" id="KW-0472">Membrane</keyword>
<dbReference type="EMBL" id="JBHUMO010000035">
    <property type="protein sequence ID" value="MFD2728846.1"/>
    <property type="molecule type" value="Genomic_DNA"/>
</dbReference>